<evidence type="ECO:0000313" key="2">
    <source>
        <dbReference type="Proteomes" id="UP000317318"/>
    </source>
</evidence>
<dbReference type="RefSeq" id="WP_145362448.1">
    <property type="nucleotide sequence ID" value="NZ_CP036268.1"/>
</dbReference>
<dbReference type="OrthoDB" id="1551185at2"/>
<sequence>MAISTLTGVSKVHDLTTELSAAGIHFTLRHSEENVVSIDCAVPGQRWEIGIHADGRVEVEIFKSDGELHDEETLKSLINEFRD</sequence>
<proteinExistence type="predicted"/>
<keyword evidence="2" id="KW-1185">Reference proteome</keyword>
<accession>A0A517QXB7</accession>
<gene>
    <name evidence="1" type="ORF">Pan189_05830</name>
</gene>
<dbReference type="KEGG" id="svp:Pan189_05830"/>
<organism evidence="1 2">
    <name type="scientific">Stratiformator vulcanicus</name>
    <dbReference type="NCBI Taxonomy" id="2527980"/>
    <lineage>
        <taxon>Bacteria</taxon>
        <taxon>Pseudomonadati</taxon>
        <taxon>Planctomycetota</taxon>
        <taxon>Planctomycetia</taxon>
        <taxon>Planctomycetales</taxon>
        <taxon>Planctomycetaceae</taxon>
        <taxon>Stratiformator</taxon>
    </lineage>
</organism>
<name>A0A517QXB7_9PLAN</name>
<protein>
    <submittedName>
        <fullName evidence="1">Uncharacterized protein</fullName>
    </submittedName>
</protein>
<evidence type="ECO:0000313" key="1">
    <source>
        <dbReference type="EMBL" id="QDT36228.1"/>
    </source>
</evidence>
<dbReference type="Proteomes" id="UP000317318">
    <property type="component" value="Chromosome"/>
</dbReference>
<reference evidence="1 2" key="1">
    <citation type="submission" date="2019-02" db="EMBL/GenBank/DDBJ databases">
        <title>Deep-cultivation of Planctomycetes and their phenomic and genomic characterization uncovers novel biology.</title>
        <authorList>
            <person name="Wiegand S."/>
            <person name="Jogler M."/>
            <person name="Boedeker C."/>
            <person name="Pinto D."/>
            <person name="Vollmers J."/>
            <person name="Rivas-Marin E."/>
            <person name="Kohn T."/>
            <person name="Peeters S.H."/>
            <person name="Heuer A."/>
            <person name="Rast P."/>
            <person name="Oberbeckmann S."/>
            <person name="Bunk B."/>
            <person name="Jeske O."/>
            <person name="Meyerdierks A."/>
            <person name="Storesund J.E."/>
            <person name="Kallscheuer N."/>
            <person name="Luecker S."/>
            <person name="Lage O.M."/>
            <person name="Pohl T."/>
            <person name="Merkel B.J."/>
            <person name="Hornburger P."/>
            <person name="Mueller R.-W."/>
            <person name="Bruemmer F."/>
            <person name="Labrenz M."/>
            <person name="Spormann A.M."/>
            <person name="Op den Camp H."/>
            <person name="Overmann J."/>
            <person name="Amann R."/>
            <person name="Jetten M.S.M."/>
            <person name="Mascher T."/>
            <person name="Medema M.H."/>
            <person name="Devos D.P."/>
            <person name="Kaster A.-K."/>
            <person name="Ovreas L."/>
            <person name="Rohde M."/>
            <person name="Galperin M.Y."/>
            <person name="Jogler C."/>
        </authorList>
    </citation>
    <scope>NUCLEOTIDE SEQUENCE [LARGE SCALE GENOMIC DNA]</scope>
    <source>
        <strain evidence="1 2">Pan189</strain>
    </source>
</reference>
<dbReference type="EMBL" id="CP036268">
    <property type="protein sequence ID" value="QDT36228.1"/>
    <property type="molecule type" value="Genomic_DNA"/>
</dbReference>
<dbReference type="AlphaFoldDB" id="A0A517QXB7"/>